<comment type="caution">
    <text evidence="1">The sequence shown here is derived from an EMBL/GenBank/DDBJ whole genome shotgun (WGS) entry which is preliminary data.</text>
</comment>
<protein>
    <submittedName>
        <fullName evidence="1">Uncharacterized protein</fullName>
    </submittedName>
</protein>
<organism evidence="1 2">
    <name type="scientific">Lysobacter capsici AZ78</name>
    <dbReference type="NCBI Taxonomy" id="1444315"/>
    <lineage>
        <taxon>Bacteria</taxon>
        <taxon>Pseudomonadati</taxon>
        <taxon>Pseudomonadota</taxon>
        <taxon>Gammaproteobacteria</taxon>
        <taxon>Lysobacterales</taxon>
        <taxon>Lysobacteraceae</taxon>
        <taxon>Lysobacter</taxon>
    </lineage>
</organism>
<reference evidence="1 2" key="1">
    <citation type="journal article" date="2014" name="Genome Announc.">
        <title>Draft Genome Sequence of Lysobacter capsici AZ78, a Bacterium Antagonistic to Plant-Pathogenic Oomycetes.</title>
        <authorList>
            <person name="Puopolo G."/>
            <person name="Sonego P."/>
            <person name="Engelen K."/>
            <person name="Pertot I."/>
        </authorList>
    </citation>
    <scope>NUCLEOTIDE SEQUENCE [LARGE SCALE GENOMIC DNA]</scope>
    <source>
        <strain evidence="1 2">AZ78</strain>
    </source>
</reference>
<accession>A0A108UAC5</accession>
<keyword evidence="2" id="KW-1185">Reference proteome</keyword>
<gene>
    <name evidence="1" type="ORF">AZ78_3023</name>
</gene>
<evidence type="ECO:0000313" key="1">
    <source>
        <dbReference type="EMBL" id="KWS05471.1"/>
    </source>
</evidence>
<name>A0A108UAC5_9GAMM</name>
<dbReference type="Proteomes" id="UP000023435">
    <property type="component" value="Unassembled WGS sequence"/>
</dbReference>
<dbReference type="EMBL" id="JAJA02000001">
    <property type="protein sequence ID" value="KWS05471.1"/>
    <property type="molecule type" value="Genomic_DNA"/>
</dbReference>
<dbReference type="AlphaFoldDB" id="A0A108UAC5"/>
<evidence type="ECO:0000313" key="2">
    <source>
        <dbReference type="Proteomes" id="UP000023435"/>
    </source>
</evidence>
<sequence>MPAAAAEFPRQTFRGGNAGWGVVIGANKAGTLRYNLVAPARVGVSFGALSVVAKPRIGQYALQGPLISGDRQDELIVMIAPAAAGAPCRDSAGRTHPYAVIANGGRAGAWYGCGDFGAD</sequence>
<proteinExistence type="predicted"/>